<proteinExistence type="predicted"/>
<dbReference type="PROSITE" id="PS50211">
    <property type="entry name" value="DENN"/>
    <property type="match status" value="1"/>
</dbReference>
<dbReference type="InterPro" id="IPR037516">
    <property type="entry name" value="Tripartite_DENN"/>
</dbReference>
<dbReference type="InterPro" id="IPR052809">
    <property type="entry name" value="Actin_polarity_regulatory"/>
</dbReference>
<dbReference type="Pfam" id="PF07792">
    <property type="entry name" value="Afi1"/>
    <property type="match status" value="1"/>
</dbReference>
<gene>
    <name evidence="2" type="ORF">METBISCDRAFT_16206</name>
</gene>
<organism evidence="2 3">
    <name type="scientific">Metschnikowia bicuspidata</name>
    <dbReference type="NCBI Taxonomy" id="27322"/>
    <lineage>
        <taxon>Eukaryota</taxon>
        <taxon>Fungi</taxon>
        <taxon>Dikarya</taxon>
        <taxon>Ascomycota</taxon>
        <taxon>Saccharomycotina</taxon>
        <taxon>Pichiomycetes</taxon>
        <taxon>Metschnikowiaceae</taxon>
        <taxon>Metschnikowia</taxon>
    </lineage>
</organism>
<reference evidence="3" key="1">
    <citation type="journal article" date="2018" name="Nat. Microbiol.">
        <title>Leveraging single-cell genomics to expand the fungal tree of life.</title>
        <authorList>
            <person name="Ahrendt S.R."/>
            <person name="Quandt C.A."/>
            <person name="Ciobanu D."/>
            <person name="Clum A."/>
            <person name="Salamov A."/>
            <person name="Andreopoulos B."/>
            <person name="Cheng J.F."/>
            <person name="Woyke T."/>
            <person name="Pelin A."/>
            <person name="Henrissat B."/>
            <person name="Reynolds N.K."/>
            <person name="Benny G.L."/>
            <person name="Smith M.E."/>
            <person name="James T.Y."/>
            <person name="Grigoriev I.V."/>
        </authorList>
    </citation>
    <scope>NUCLEOTIDE SEQUENCE [LARGE SCALE GENOMIC DNA]</scope>
    <source>
        <strain evidence="3">Baker2002</strain>
    </source>
</reference>
<dbReference type="InterPro" id="IPR012860">
    <property type="entry name" value="Afi1_N"/>
</dbReference>
<protein>
    <submittedName>
        <fullName evidence="2">Spindle pole body interacting protein</fullName>
    </submittedName>
</protein>
<dbReference type="Pfam" id="PF08616">
    <property type="entry name" value="SPA"/>
    <property type="match status" value="1"/>
</dbReference>
<keyword evidence="3" id="KW-1185">Reference proteome</keyword>
<feature type="domain" description="UDENN" evidence="1">
    <location>
        <begin position="5"/>
        <end position="487"/>
    </location>
</feature>
<name>A0A4P9ZES9_9ASCO</name>
<dbReference type="Proteomes" id="UP000268321">
    <property type="component" value="Unassembled WGS sequence"/>
</dbReference>
<sequence length="628" mass="71877">MHNIEYVLASVFHIDKGPSLVQLYPAEIPGLSKLQFFAELMIPDQIHKRLEDYTLFLLHRNFSSGEFEYKYSPTESEAEPYFVYTIVNNVEDAAVRRGSVIKALSIVTRLVYFKHFEPLLLIAMNSYINGNDLRVLCDLYEAINGKDFCINLQKMTVIKRLLLTSILDLPLNEKIYQDETFRNKLLGITAPNPDLFIRKDLSYNSVVSFNNMEIPVKVPILLLPDTIGDYLNPTDLNFKSNFINLIRASLATFHHNREITVYGAATPPIMVLINAMLTGKRILFVSYDNSAGYIIDHVLVTLKLITGGGILTDILTNYNVFPLVDVSKVDLLASCDSFLAGTINPLFKGNDALWDVLYDLDANEMHISSRLAETENPKCSIIAEDAHFLSSLQLSLFNYNDDLTTIQFIIRRHINQLVRVLLSQRNFVSSLPEHKQYKLLMDGVGYYWFADSTKLEEMACYQSVITKFQELLFAGKFNYTLMLPRISNELNLIIDLQHHLQKIHTATLVPQGGPRVNEREIWFNILKYLISGKSVETFMLLTYLIPPQTSSSLSSSLHSGNITIFDRNKGMELVVLSLFHEDERVKSSVLMILEKVQDNFLCGWCFKSFMESNLMYRLAYEELSRRPL</sequence>
<dbReference type="GO" id="GO:0005886">
    <property type="term" value="C:plasma membrane"/>
    <property type="evidence" value="ECO:0007669"/>
    <property type="project" value="TreeGrafter"/>
</dbReference>
<dbReference type="PANTHER" id="PTHR28245">
    <property type="entry name" value="ARF3-INTERACTING PROTEIN 1"/>
    <property type="match status" value="1"/>
</dbReference>
<evidence type="ECO:0000313" key="3">
    <source>
        <dbReference type="Proteomes" id="UP000268321"/>
    </source>
</evidence>
<accession>A0A4P9ZES9</accession>
<evidence type="ECO:0000313" key="2">
    <source>
        <dbReference type="EMBL" id="RKP30460.1"/>
    </source>
</evidence>
<dbReference type="PANTHER" id="PTHR28245:SF1">
    <property type="entry name" value="ARF3-INTERACTING PROTEIN 1"/>
    <property type="match status" value="1"/>
</dbReference>
<dbReference type="EMBL" id="ML004458">
    <property type="protein sequence ID" value="RKP30460.1"/>
    <property type="molecule type" value="Genomic_DNA"/>
</dbReference>
<evidence type="ECO:0000259" key="1">
    <source>
        <dbReference type="PROSITE" id="PS50211"/>
    </source>
</evidence>
<dbReference type="GO" id="GO:0000282">
    <property type="term" value="P:cellular bud site selection"/>
    <property type="evidence" value="ECO:0007669"/>
    <property type="project" value="TreeGrafter"/>
</dbReference>
<dbReference type="AlphaFoldDB" id="A0A4P9ZES9"/>
<dbReference type="OrthoDB" id="66409at2759"/>
<dbReference type="GO" id="GO:0005935">
    <property type="term" value="C:cellular bud neck"/>
    <property type="evidence" value="ECO:0007669"/>
    <property type="project" value="TreeGrafter"/>
</dbReference>
<dbReference type="GO" id="GO:0051666">
    <property type="term" value="P:actin cortical patch localization"/>
    <property type="evidence" value="ECO:0007669"/>
    <property type="project" value="TreeGrafter"/>
</dbReference>